<protein>
    <recommendedName>
        <fullName evidence="4">DUF5392 family protein</fullName>
    </recommendedName>
</protein>
<feature type="transmembrane region" description="Helical" evidence="1">
    <location>
        <begin position="34"/>
        <end position="54"/>
    </location>
</feature>
<dbReference type="EMBL" id="BMLG01000001">
    <property type="protein sequence ID" value="GGM19809.1"/>
    <property type="molecule type" value="Genomic_DNA"/>
</dbReference>
<keyword evidence="3" id="KW-1185">Reference proteome</keyword>
<proteinExistence type="predicted"/>
<keyword evidence="1" id="KW-0812">Transmembrane</keyword>
<dbReference type="OrthoDB" id="2451415at2"/>
<feature type="transmembrane region" description="Helical" evidence="1">
    <location>
        <begin position="60"/>
        <end position="78"/>
    </location>
</feature>
<name>A0A917WNX3_9BACI</name>
<dbReference type="Pfam" id="PF17370">
    <property type="entry name" value="DUF5392"/>
    <property type="match status" value="1"/>
</dbReference>
<evidence type="ECO:0000256" key="1">
    <source>
        <dbReference type="SAM" id="Phobius"/>
    </source>
</evidence>
<dbReference type="RefSeq" id="WP_117152834.1">
    <property type="nucleotide sequence ID" value="NZ_BMLG01000001.1"/>
</dbReference>
<sequence>MNPLLFNNMPPFIKKEMEKITEQIQPLMKKNSKYVMFAFPLMLVGGINLLILFIQNTWSLDMVTGIYALMTAIGLALYKESKHMNKRIHQIGKEHMIERIKTSRIIADEKKKAYVKLVKEQSKMSLQTFFNFLNEENKERQNLYS</sequence>
<dbReference type="InterPro" id="IPR020205">
    <property type="entry name" value="Uncharacterised_YwnF_TM"/>
</dbReference>
<gene>
    <name evidence="2" type="ORF">GCM10011351_02090</name>
</gene>
<keyword evidence="1" id="KW-0472">Membrane</keyword>
<evidence type="ECO:0000313" key="2">
    <source>
        <dbReference type="EMBL" id="GGM19809.1"/>
    </source>
</evidence>
<dbReference type="Proteomes" id="UP000618460">
    <property type="component" value="Unassembled WGS sequence"/>
</dbReference>
<comment type="caution">
    <text evidence="2">The sequence shown here is derived from an EMBL/GenBank/DDBJ whole genome shotgun (WGS) entry which is preliminary data.</text>
</comment>
<reference evidence="2" key="1">
    <citation type="journal article" date="2014" name="Int. J. Syst. Evol. Microbiol.">
        <title>Complete genome sequence of Corynebacterium casei LMG S-19264T (=DSM 44701T), isolated from a smear-ripened cheese.</title>
        <authorList>
            <consortium name="US DOE Joint Genome Institute (JGI-PGF)"/>
            <person name="Walter F."/>
            <person name="Albersmeier A."/>
            <person name="Kalinowski J."/>
            <person name="Ruckert C."/>
        </authorList>
    </citation>
    <scope>NUCLEOTIDE SEQUENCE</scope>
    <source>
        <strain evidence="2">CGMCC 1.6333</strain>
    </source>
</reference>
<dbReference type="AlphaFoldDB" id="A0A917WNX3"/>
<reference evidence="2" key="2">
    <citation type="submission" date="2020-09" db="EMBL/GenBank/DDBJ databases">
        <authorList>
            <person name="Sun Q."/>
            <person name="Zhou Y."/>
        </authorList>
    </citation>
    <scope>NUCLEOTIDE SEQUENCE</scope>
    <source>
        <strain evidence="2">CGMCC 1.6333</strain>
    </source>
</reference>
<accession>A0A917WNX3</accession>
<keyword evidence="1" id="KW-1133">Transmembrane helix</keyword>
<evidence type="ECO:0000313" key="3">
    <source>
        <dbReference type="Proteomes" id="UP000618460"/>
    </source>
</evidence>
<evidence type="ECO:0008006" key="4">
    <source>
        <dbReference type="Google" id="ProtNLM"/>
    </source>
</evidence>
<organism evidence="2 3">
    <name type="scientific">Paraliobacillus quinghaiensis</name>
    <dbReference type="NCBI Taxonomy" id="470815"/>
    <lineage>
        <taxon>Bacteria</taxon>
        <taxon>Bacillati</taxon>
        <taxon>Bacillota</taxon>
        <taxon>Bacilli</taxon>
        <taxon>Bacillales</taxon>
        <taxon>Bacillaceae</taxon>
        <taxon>Paraliobacillus</taxon>
    </lineage>
</organism>